<dbReference type="GO" id="GO:0016788">
    <property type="term" value="F:hydrolase activity, acting on ester bonds"/>
    <property type="evidence" value="ECO:0007669"/>
    <property type="project" value="InterPro"/>
</dbReference>
<evidence type="ECO:0000313" key="4">
    <source>
        <dbReference type="Proteomes" id="UP000319160"/>
    </source>
</evidence>
<proteinExistence type="predicted"/>
<dbReference type="InterPro" id="IPR036514">
    <property type="entry name" value="SGNH_hydro_sf"/>
</dbReference>
<dbReference type="AlphaFoldDB" id="A0A553I1P0"/>
<keyword evidence="4" id="KW-1185">Reference proteome</keyword>
<protein>
    <recommendedName>
        <fullName evidence="5">Carbohydrate esterase family 16 protein</fullName>
    </recommendedName>
</protein>
<name>A0A553I1P0_9PEZI</name>
<dbReference type="Gene3D" id="3.40.50.1110">
    <property type="entry name" value="SGNH hydrolase"/>
    <property type="match status" value="1"/>
</dbReference>
<dbReference type="PANTHER" id="PTHR45648:SF22">
    <property type="entry name" value="GDSL LIPASE_ACYLHYDROLASE FAMILY PROTEIN (AFU_ORTHOLOGUE AFUA_4G14700)"/>
    <property type="match status" value="1"/>
</dbReference>
<gene>
    <name evidence="3" type="ORF">FHL15_004880</name>
</gene>
<organism evidence="3 4">
    <name type="scientific">Xylaria flabelliformis</name>
    <dbReference type="NCBI Taxonomy" id="2512241"/>
    <lineage>
        <taxon>Eukaryota</taxon>
        <taxon>Fungi</taxon>
        <taxon>Dikarya</taxon>
        <taxon>Ascomycota</taxon>
        <taxon>Pezizomycotina</taxon>
        <taxon>Sordariomycetes</taxon>
        <taxon>Xylariomycetidae</taxon>
        <taxon>Xylariales</taxon>
        <taxon>Xylariaceae</taxon>
        <taxon>Xylaria</taxon>
    </lineage>
</organism>
<sequence>MKYVSVFVGLLTYANAAVISQSQSASNPFYYFAFGDSYTTTAFNNRGTQPSPGNPLGNPPLGQGTFSGGPNYVGWLTTKYNSTTVLTYDFAIGGATITDSLVPTADPSIHTFEQQVKMYFETQYTSGSSPGKIWASDNSIFSIFFGINDIGLPLTSEPQYLKDMNTRIPELLDYYFSLCANLYNQGARRFMFVGVPPSDRSPYIEGLGSSVSAQWSAWANNFNGQLAARIPQFTANHAGSVAATYDYHRWMTLVLDSPTAYGFPDATCINSNGVSCIWWNNYHPGSRLNDLLAQRMLPAMNSLGFDGSKPVGGYFY</sequence>
<evidence type="ECO:0000256" key="2">
    <source>
        <dbReference type="SAM" id="SignalP"/>
    </source>
</evidence>
<feature type="chain" id="PRO_5022034303" description="Carbohydrate esterase family 16 protein" evidence="2">
    <location>
        <begin position="17"/>
        <end position="316"/>
    </location>
</feature>
<keyword evidence="2" id="KW-0732">Signal</keyword>
<dbReference type="InterPro" id="IPR051058">
    <property type="entry name" value="GDSL_Est/Lipase"/>
</dbReference>
<dbReference type="OrthoDB" id="1600564at2759"/>
<dbReference type="Proteomes" id="UP000319160">
    <property type="component" value="Unassembled WGS sequence"/>
</dbReference>
<dbReference type="PANTHER" id="PTHR45648">
    <property type="entry name" value="GDSL LIPASE/ACYLHYDROLASE FAMILY PROTEIN (AFU_ORTHOLOGUE AFUA_4G14700)"/>
    <property type="match status" value="1"/>
</dbReference>
<dbReference type="InterPro" id="IPR001087">
    <property type="entry name" value="GDSL"/>
</dbReference>
<dbReference type="EMBL" id="VFLP01000024">
    <property type="protein sequence ID" value="TRX94112.1"/>
    <property type="molecule type" value="Genomic_DNA"/>
</dbReference>
<evidence type="ECO:0008006" key="5">
    <source>
        <dbReference type="Google" id="ProtNLM"/>
    </source>
</evidence>
<keyword evidence="1" id="KW-0378">Hydrolase</keyword>
<reference evidence="4" key="1">
    <citation type="submission" date="2019-06" db="EMBL/GenBank/DDBJ databases">
        <title>Draft genome sequence of the griseofulvin-producing fungus Xylaria cubensis strain G536.</title>
        <authorList>
            <person name="Mead M.E."/>
            <person name="Raja H.A."/>
            <person name="Steenwyk J.L."/>
            <person name="Knowles S.L."/>
            <person name="Oberlies N.H."/>
            <person name="Rokas A."/>
        </authorList>
    </citation>
    <scope>NUCLEOTIDE SEQUENCE [LARGE SCALE GENOMIC DNA]</scope>
    <source>
        <strain evidence="4">G536</strain>
    </source>
</reference>
<accession>A0A553I1P0</accession>
<comment type="caution">
    <text evidence="3">The sequence shown here is derived from an EMBL/GenBank/DDBJ whole genome shotgun (WGS) entry which is preliminary data.</text>
</comment>
<dbReference type="CDD" id="cd01846">
    <property type="entry name" value="fatty_acyltransferase_like"/>
    <property type="match status" value="1"/>
</dbReference>
<dbReference type="Pfam" id="PF00657">
    <property type="entry name" value="Lipase_GDSL"/>
    <property type="match status" value="1"/>
</dbReference>
<feature type="signal peptide" evidence="2">
    <location>
        <begin position="1"/>
        <end position="16"/>
    </location>
</feature>
<evidence type="ECO:0000256" key="1">
    <source>
        <dbReference type="ARBA" id="ARBA00022801"/>
    </source>
</evidence>
<dbReference type="SUPFAM" id="SSF52266">
    <property type="entry name" value="SGNH hydrolase"/>
    <property type="match status" value="1"/>
</dbReference>
<evidence type="ECO:0000313" key="3">
    <source>
        <dbReference type="EMBL" id="TRX94112.1"/>
    </source>
</evidence>